<dbReference type="InterPro" id="IPR051703">
    <property type="entry name" value="NF-kappa-B_Signaling_Reg"/>
</dbReference>
<dbReference type="Proteomes" id="UP001501920">
    <property type="component" value="Chromosome 9"/>
</dbReference>
<protein>
    <recommendedName>
        <fullName evidence="1">YqaJ viral recombinase domain-containing protein</fullName>
    </recommendedName>
</protein>
<proteinExistence type="predicted"/>
<dbReference type="SUPFAM" id="SSF52980">
    <property type="entry name" value="Restriction endonuclease-like"/>
    <property type="match status" value="1"/>
</dbReference>
<sequence>MVITKPVPNRTSQGGVRRGLYRGMVGPLLDPCMFRVTEAYEKFSLEDKPLVTTMGMAPHKPAVQCAFGMVQEGSVLSYQQPVLPSRHITLHPDVPSTPLLPLKDHQLDAPTCAFVCTEQELFHLKSLEGSLDMAHKIEMSTREQSSCADWHLLRKPRVTASRFREVCHVRGHSSAESLAERIIRGPRQTAEMKRGLEMESGAASEYCRILNVNYTPCALIIHPDAPWLGASPDGVVFDPIEYPQFGLVEIKCPNVKNYIDCKYLYMEYGCSKLKKTHAYYWQIQGQLLISGLHWCDFVVCAQEDFFVEWVYMDADVQRQIREKTFILLLHIYDKISVIEMLTCSIQKLQSFLNHIFTYLTVCAFVKQHIVFLM</sequence>
<dbReference type="InterPro" id="IPR011335">
    <property type="entry name" value="Restrct_endonuc-II-like"/>
</dbReference>
<dbReference type="InterPro" id="IPR019080">
    <property type="entry name" value="YqaJ_viral_recombinase"/>
</dbReference>
<organism evidence="2 3">
    <name type="scientific">Pygocentrus nattereri</name>
    <name type="common">Red-bellied piranha</name>
    <dbReference type="NCBI Taxonomy" id="42514"/>
    <lineage>
        <taxon>Eukaryota</taxon>
        <taxon>Metazoa</taxon>
        <taxon>Chordata</taxon>
        <taxon>Craniata</taxon>
        <taxon>Vertebrata</taxon>
        <taxon>Euteleostomi</taxon>
        <taxon>Actinopterygii</taxon>
        <taxon>Neopterygii</taxon>
        <taxon>Teleostei</taxon>
        <taxon>Ostariophysi</taxon>
        <taxon>Characiformes</taxon>
        <taxon>Characoidei</taxon>
        <taxon>Pygocentrus</taxon>
    </lineage>
</organism>
<dbReference type="InterPro" id="IPR011604">
    <property type="entry name" value="PDDEXK-like_dom_sf"/>
</dbReference>
<reference evidence="2" key="3">
    <citation type="submission" date="2025-09" db="UniProtKB">
        <authorList>
            <consortium name="Ensembl"/>
        </authorList>
    </citation>
    <scope>IDENTIFICATION</scope>
</reference>
<dbReference type="OMA" id="FRIMEAY"/>
<dbReference type="GO" id="GO:0006281">
    <property type="term" value="P:DNA repair"/>
    <property type="evidence" value="ECO:0007669"/>
    <property type="project" value="UniProtKB-ARBA"/>
</dbReference>
<evidence type="ECO:0000313" key="2">
    <source>
        <dbReference type="Ensembl" id="ENSPNAP00000021002.1"/>
    </source>
</evidence>
<reference evidence="2 3" key="1">
    <citation type="submission" date="2020-10" db="EMBL/GenBank/DDBJ databases">
        <title>Pygocentrus nattereri (red-bellied piranha) genome, fPygNat1, primary haplotype.</title>
        <authorList>
            <person name="Myers G."/>
            <person name="Meyer A."/>
            <person name="Karagic N."/>
            <person name="Pippel M."/>
            <person name="Winkler S."/>
            <person name="Tracey A."/>
            <person name="Wood J."/>
            <person name="Formenti G."/>
            <person name="Howe K."/>
            <person name="Fedrigo O."/>
            <person name="Jarvis E.D."/>
        </authorList>
    </citation>
    <scope>NUCLEOTIDE SEQUENCE [LARGE SCALE GENOMIC DNA]</scope>
</reference>
<dbReference type="STRING" id="42514.ENSPNAP00000021002"/>
<dbReference type="CDD" id="cd22343">
    <property type="entry name" value="PDDEXK_lambda_exonuclease-like"/>
    <property type="match status" value="1"/>
</dbReference>
<evidence type="ECO:0000259" key="1">
    <source>
        <dbReference type="Pfam" id="PF09588"/>
    </source>
</evidence>
<dbReference type="GeneTree" id="ENSGT00990000204177"/>
<reference evidence="2" key="2">
    <citation type="submission" date="2025-08" db="UniProtKB">
        <authorList>
            <consortium name="Ensembl"/>
        </authorList>
    </citation>
    <scope>IDENTIFICATION</scope>
</reference>
<feature type="domain" description="YqaJ viral recombinase" evidence="1">
    <location>
        <begin position="149"/>
        <end position="292"/>
    </location>
</feature>
<dbReference type="Gene3D" id="3.90.320.10">
    <property type="match status" value="1"/>
</dbReference>
<dbReference type="PANTHER" id="PTHR46609">
    <property type="entry name" value="EXONUCLEASE, PHAGE-TYPE/RECB, C-TERMINAL DOMAIN-CONTAINING PROTEIN"/>
    <property type="match status" value="1"/>
</dbReference>
<gene>
    <name evidence="2" type="primary">C9orf64</name>
</gene>
<accession>A0A3B4D9H8</accession>
<dbReference type="Ensembl" id="ENSPNAT00000031948.2">
    <property type="protein sequence ID" value="ENSPNAP00000021002.1"/>
    <property type="gene ID" value="ENSPNAG00000027977.2"/>
</dbReference>
<name>A0A3B4D9H8_PYGNA</name>
<dbReference type="Pfam" id="PF09588">
    <property type="entry name" value="YqaJ"/>
    <property type="match status" value="1"/>
</dbReference>
<dbReference type="AlphaFoldDB" id="A0A3B4D9H8"/>
<dbReference type="PANTHER" id="PTHR46609:SF7">
    <property type="match status" value="1"/>
</dbReference>
<evidence type="ECO:0000313" key="3">
    <source>
        <dbReference type="Proteomes" id="UP001501920"/>
    </source>
</evidence>
<keyword evidence="3" id="KW-1185">Reference proteome</keyword>